<dbReference type="EMBL" id="JAYMYS010000002">
    <property type="protein sequence ID" value="KAK7406625.1"/>
    <property type="molecule type" value="Genomic_DNA"/>
</dbReference>
<reference evidence="1 2" key="1">
    <citation type="submission" date="2024-01" db="EMBL/GenBank/DDBJ databases">
        <title>The genomes of 5 underutilized Papilionoideae crops provide insights into root nodulation and disease resistanc.</title>
        <authorList>
            <person name="Jiang F."/>
        </authorList>
    </citation>
    <scope>NUCLEOTIDE SEQUENCE [LARGE SCALE GENOMIC DNA]</scope>
    <source>
        <strain evidence="1">DUOXIRENSHENG_FW03</strain>
        <tissue evidence="1">Leaves</tissue>
    </source>
</reference>
<evidence type="ECO:0000313" key="2">
    <source>
        <dbReference type="Proteomes" id="UP001386955"/>
    </source>
</evidence>
<name>A0AAN9SXK5_PSOTE</name>
<dbReference type="Proteomes" id="UP001386955">
    <property type="component" value="Unassembled WGS sequence"/>
</dbReference>
<gene>
    <name evidence="1" type="ORF">VNO78_08254</name>
</gene>
<organism evidence="1 2">
    <name type="scientific">Psophocarpus tetragonolobus</name>
    <name type="common">Winged bean</name>
    <name type="synonym">Dolichos tetragonolobus</name>
    <dbReference type="NCBI Taxonomy" id="3891"/>
    <lineage>
        <taxon>Eukaryota</taxon>
        <taxon>Viridiplantae</taxon>
        <taxon>Streptophyta</taxon>
        <taxon>Embryophyta</taxon>
        <taxon>Tracheophyta</taxon>
        <taxon>Spermatophyta</taxon>
        <taxon>Magnoliopsida</taxon>
        <taxon>eudicotyledons</taxon>
        <taxon>Gunneridae</taxon>
        <taxon>Pentapetalae</taxon>
        <taxon>rosids</taxon>
        <taxon>fabids</taxon>
        <taxon>Fabales</taxon>
        <taxon>Fabaceae</taxon>
        <taxon>Papilionoideae</taxon>
        <taxon>50 kb inversion clade</taxon>
        <taxon>NPAAA clade</taxon>
        <taxon>indigoferoid/millettioid clade</taxon>
        <taxon>Phaseoleae</taxon>
        <taxon>Psophocarpus</taxon>
    </lineage>
</organism>
<keyword evidence="2" id="KW-1185">Reference proteome</keyword>
<sequence>MQGNSTTLVDNTEDPAAPIINELVNVAVAAPEQPTSIPPVPGTGSSYEPNILVLDCAEKRSAKPTIAAPKEGCEQPARQCRNGKSMVDAAKDNAPEVETVYKEFGETYPLHFSTHSIPPKRLNSQDTNATAKRFLALWEVIRLSLQKHIFQPRTITAEDEDNALTQSFDENALEANHFPLRGGMTILLHSTTKNGVGEVLPRQGFTVGLQVFVDRGWLCLVVHGGDLGFSNGGDELTTSL</sequence>
<accession>A0AAN9SXK5</accession>
<proteinExistence type="predicted"/>
<evidence type="ECO:0000313" key="1">
    <source>
        <dbReference type="EMBL" id="KAK7406625.1"/>
    </source>
</evidence>
<protein>
    <submittedName>
        <fullName evidence="1">Uncharacterized protein</fullName>
    </submittedName>
</protein>
<comment type="caution">
    <text evidence="1">The sequence shown here is derived from an EMBL/GenBank/DDBJ whole genome shotgun (WGS) entry which is preliminary data.</text>
</comment>
<dbReference type="AlphaFoldDB" id="A0AAN9SXK5"/>